<dbReference type="Pfam" id="PF02163">
    <property type="entry name" value="Peptidase_M50"/>
    <property type="match status" value="1"/>
</dbReference>
<evidence type="ECO:0000256" key="9">
    <source>
        <dbReference type="SAM" id="Phobius"/>
    </source>
</evidence>
<evidence type="ECO:0000256" key="1">
    <source>
        <dbReference type="ARBA" id="ARBA00001947"/>
    </source>
</evidence>
<accession>A0A5C5Z004</accession>
<feature type="transmembrane region" description="Helical" evidence="9">
    <location>
        <begin position="485"/>
        <end position="502"/>
    </location>
</feature>
<evidence type="ECO:0000256" key="5">
    <source>
        <dbReference type="ARBA" id="ARBA00022989"/>
    </source>
</evidence>
<protein>
    <submittedName>
        <fullName evidence="11">Peptidase family M50</fullName>
    </submittedName>
</protein>
<dbReference type="GO" id="GO:0004222">
    <property type="term" value="F:metalloendopeptidase activity"/>
    <property type="evidence" value="ECO:0007669"/>
    <property type="project" value="InterPro"/>
</dbReference>
<feature type="transmembrane region" description="Helical" evidence="9">
    <location>
        <begin position="214"/>
        <end position="236"/>
    </location>
</feature>
<dbReference type="GO" id="GO:0005737">
    <property type="term" value="C:cytoplasm"/>
    <property type="evidence" value="ECO:0007669"/>
    <property type="project" value="TreeGrafter"/>
</dbReference>
<dbReference type="OrthoDB" id="9759690at2"/>
<feature type="compositionally biased region" description="Pro residues" evidence="8">
    <location>
        <begin position="146"/>
        <end position="162"/>
    </location>
</feature>
<dbReference type="InterPro" id="IPR008915">
    <property type="entry name" value="Peptidase_M50"/>
</dbReference>
<evidence type="ECO:0000259" key="10">
    <source>
        <dbReference type="Pfam" id="PF02163"/>
    </source>
</evidence>
<keyword evidence="12" id="KW-1185">Reference proteome</keyword>
<name>A0A5C5Z004_9BACT</name>
<comment type="caution">
    <text evidence="11">The sequence shown here is derived from an EMBL/GenBank/DDBJ whole genome shotgun (WGS) entry which is preliminary data.</text>
</comment>
<keyword evidence="5 9" id="KW-1133">Transmembrane helix</keyword>
<feature type="transmembrane region" description="Helical" evidence="9">
    <location>
        <begin position="276"/>
        <end position="295"/>
    </location>
</feature>
<proteinExistence type="inferred from homology"/>
<evidence type="ECO:0000256" key="2">
    <source>
        <dbReference type="ARBA" id="ARBA00004127"/>
    </source>
</evidence>
<keyword evidence="6 9" id="KW-0472">Membrane</keyword>
<feature type="compositionally biased region" description="Polar residues" evidence="8">
    <location>
        <begin position="103"/>
        <end position="115"/>
    </location>
</feature>
<feature type="transmembrane region" description="Helical" evidence="9">
    <location>
        <begin position="315"/>
        <end position="334"/>
    </location>
</feature>
<evidence type="ECO:0000256" key="8">
    <source>
        <dbReference type="SAM" id="MobiDB-lite"/>
    </source>
</evidence>
<feature type="coiled-coil region" evidence="7">
    <location>
        <begin position="585"/>
        <end position="612"/>
    </location>
</feature>
<evidence type="ECO:0000256" key="4">
    <source>
        <dbReference type="ARBA" id="ARBA00022692"/>
    </source>
</evidence>
<dbReference type="AlphaFoldDB" id="A0A5C5Z004"/>
<feature type="compositionally biased region" description="Low complexity" evidence="8">
    <location>
        <begin position="116"/>
        <end position="127"/>
    </location>
</feature>
<comment type="subcellular location">
    <subcellularLocation>
        <location evidence="2">Endomembrane system</location>
        <topology evidence="2">Multi-pass membrane protein</topology>
    </subcellularLocation>
</comment>
<feature type="transmembrane region" description="Helical" evidence="9">
    <location>
        <begin position="445"/>
        <end position="465"/>
    </location>
</feature>
<dbReference type="EMBL" id="SJPJ01000001">
    <property type="protein sequence ID" value="TWT80013.1"/>
    <property type="molecule type" value="Genomic_DNA"/>
</dbReference>
<comment type="cofactor">
    <cofactor evidence="1">
        <name>Zn(2+)</name>
        <dbReference type="ChEBI" id="CHEBI:29105"/>
    </cofactor>
</comment>
<feature type="region of interest" description="Disordered" evidence="8">
    <location>
        <begin position="102"/>
        <end position="172"/>
    </location>
</feature>
<comment type="similarity">
    <text evidence="3">Belongs to the peptidase M50B family.</text>
</comment>
<dbReference type="InterPro" id="IPR001193">
    <property type="entry name" value="MBTPS2"/>
</dbReference>
<dbReference type="GO" id="GO:0031293">
    <property type="term" value="P:membrane protein intracellular domain proteolysis"/>
    <property type="evidence" value="ECO:0007669"/>
    <property type="project" value="TreeGrafter"/>
</dbReference>
<evidence type="ECO:0000256" key="6">
    <source>
        <dbReference type="ARBA" id="ARBA00023136"/>
    </source>
</evidence>
<feature type="domain" description="Peptidase M50" evidence="10">
    <location>
        <begin position="258"/>
        <end position="391"/>
    </location>
</feature>
<feature type="compositionally biased region" description="Low complexity" evidence="8">
    <location>
        <begin position="163"/>
        <end position="172"/>
    </location>
</feature>
<keyword evidence="4 9" id="KW-0812">Transmembrane</keyword>
<dbReference type="RefSeq" id="WP_146395117.1">
    <property type="nucleotide sequence ID" value="NZ_SJPJ01000001.1"/>
</dbReference>
<gene>
    <name evidence="11" type="ORF">CA13_14250</name>
</gene>
<dbReference type="PANTHER" id="PTHR13325:SF3">
    <property type="entry name" value="MEMBRANE-BOUND TRANSCRIPTION FACTOR SITE-2 PROTEASE"/>
    <property type="match status" value="1"/>
</dbReference>
<sequence>MVPSPPSSPLIILDSDVRFVTRDIGGRTTYVAHHQATGKFFQFGPQEYRIATLLDGIHSITDIQQALATDGIDWSGEDVAKFIAQLVRSQLALVKGELPAPLASQSTAPSVTPPIQTSSSSRQGTSSKQDIPAEPKPTPQILEASPPTPPPETSTPPTPSSPHSPSTSPAPHASGLTRLISFLPLLICQRIPLFRGDRFATRLEKHFGRSFSPMGMVLWGVLVASGLMLVYGHWHAFMAEIRQLFDPQLWPIMTVIWIFSKAIHESGHATCAKHHGVKVGGIGITFFFLAPLAYVDVTDAWRLKSRFKRVQIALGGVYWELAIASIAAWAWWFMPDGYMKHLSAQIFLISGPATLLVNANPLLRLDGYYVLSDLTDIPNLRMHGRRDLGSYLERVFFGIPQSRSLLSGWRSRFAMIHAACSIVFQFFWMGGLIIGVAYWAQGLGMLLAVAAAVMWFALPTVRWLYRVWTYAPSEYLGLNHYRRRLLLHASFLIVLLQHLGTYSSPLDRRVPVVVRFQDEQIARSPSDAFVQSVFVERGQYVERGTVLMQLTAPETVVRRDKKLDDFELATMMAVQMRRQGELSKAASHAENAESLHRQLDELDEQISQLTVVASRKGYVEGRQIATLPGRFVSQGFELLRVCDPREKELLTVIPEDDVDAYQEAIASKAVARVRLRGGKRISTQPAALRPRAFQTLVHPAFAATSGGPLAVEPLPNDTNHVRLVQPHLESITPLDPITSAEVRSGQLGTMTIHDNRPLLSRWIESIKNGG</sequence>
<evidence type="ECO:0000256" key="3">
    <source>
        <dbReference type="ARBA" id="ARBA00007931"/>
    </source>
</evidence>
<organism evidence="11 12">
    <name type="scientific">Novipirellula herctigrandis</name>
    <dbReference type="NCBI Taxonomy" id="2527986"/>
    <lineage>
        <taxon>Bacteria</taxon>
        <taxon>Pseudomonadati</taxon>
        <taxon>Planctomycetota</taxon>
        <taxon>Planctomycetia</taxon>
        <taxon>Pirellulales</taxon>
        <taxon>Pirellulaceae</taxon>
        <taxon>Novipirellula</taxon>
    </lineage>
</organism>
<evidence type="ECO:0000313" key="11">
    <source>
        <dbReference type="EMBL" id="TWT80013.1"/>
    </source>
</evidence>
<evidence type="ECO:0000256" key="7">
    <source>
        <dbReference type="SAM" id="Coils"/>
    </source>
</evidence>
<keyword evidence="7" id="KW-0175">Coiled coil</keyword>
<dbReference type="GO" id="GO:0012505">
    <property type="term" value="C:endomembrane system"/>
    <property type="evidence" value="ECO:0007669"/>
    <property type="project" value="UniProtKB-SubCell"/>
</dbReference>
<feature type="transmembrane region" description="Helical" evidence="9">
    <location>
        <begin position="413"/>
        <end position="439"/>
    </location>
</feature>
<reference evidence="11 12" key="1">
    <citation type="submission" date="2019-02" db="EMBL/GenBank/DDBJ databases">
        <title>Deep-cultivation of Planctomycetes and their phenomic and genomic characterization uncovers novel biology.</title>
        <authorList>
            <person name="Wiegand S."/>
            <person name="Jogler M."/>
            <person name="Boedeker C."/>
            <person name="Pinto D."/>
            <person name="Vollmers J."/>
            <person name="Rivas-Marin E."/>
            <person name="Kohn T."/>
            <person name="Peeters S.H."/>
            <person name="Heuer A."/>
            <person name="Rast P."/>
            <person name="Oberbeckmann S."/>
            <person name="Bunk B."/>
            <person name="Jeske O."/>
            <person name="Meyerdierks A."/>
            <person name="Storesund J.E."/>
            <person name="Kallscheuer N."/>
            <person name="Luecker S."/>
            <person name="Lage O.M."/>
            <person name="Pohl T."/>
            <person name="Merkel B.J."/>
            <person name="Hornburger P."/>
            <person name="Mueller R.-W."/>
            <person name="Bruemmer F."/>
            <person name="Labrenz M."/>
            <person name="Spormann A.M."/>
            <person name="Op Den Camp H."/>
            <person name="Overmann J."/>
            <person name="Amann R."/>
            <person name="Jetten M.S.M."/>
            <person name="Mascher T."/>
            <person name="Medema M.H."/>
            <person name="Devos D.P."/>
            <person name="Kaster A.-K."/>
            <person name="Ovreas L."/>
            <person name="Rohde M."/>
            <person name="Galperin M.Y."/>
            <person name="Jogler C."/>
        </authorList>
    </citation>
    <scope>NUCLEOTIDE SEQUENCE [LARGE SCALE GENOMIC DNA]</scope>
    <source>
        <strain evidence="11 12">CA13</strain>
    </source>
</reference>
<evidence type="ECO:0000313" key="12">
    <source>
        <dbReference type="Proteomes" id="UP000315010"/>
    </source>
</evidence>
<dbReference type="Proteomes" id="UP000315010">
    <property type="component" value="Unassembled WGS sequence"/>
</dbReference>
<dbReference type="PANTHER" id="PTHR13325">
    <property type="entry name" value="PROTEASE M50 MEMBRANE-BOUND TRANSCRIPTION FACTOR SITE 2 PROTEASE"/>
    <property type="match status" value="1"/>
</dbReference>
<dbReference type="GO" id="GO:0016020">
    <property type="term" value="C:membrane"/>
    <property type="evidence" value="ECO:0007669"/>
    <property type="project" value="InterPro"/>
</dbReference>